<comment type="caution">
    <text evidence="1">The sequence shown here is derived from an EMBL/GenBank/DDBJ whole genome shotgun (WGS) entry which is preliminary data.</text>
</comment>
<dbReference type="EMBL" id="CYRY02001478">
    <property type="protein sequence ID" value="VCW66130.1"/>
    <property type="molecule type" value="Genomic_DNA"/>
</dbReference>
<organism evidence="1 2">
    <name type="scientific">Gulo gulo</name>
    <name type="common">Wolverine</name>
    <name type="synonym">Gluton</name>
    <dbReference type="NCBI Taxonomy" id="48420"/>
    <lineage>
        <taxon>Eukaryota</taxon>
        <taxon>Metazoa</taxon>
        <taxon>Chordata</taxon>
        <taxon>Craniata</taxon>
        <taxon>Vertebrata</taxon>
        <taxon>Euteleostomi</taxon>
        <taxon>Mammalia</taxon>
        <taxon>Eutheria</taxon>
        <taxon>Laurasiatheria</taxon>
        <taxon>Carnivora</taxon>
        <taxon>Caniformia</taxon>
        <taxon>Musteloidea</taxon>
        <taxon>Mustelidae</taxon>
        <taxon>Guloninae</taxon>
        <taxon>Gulo</taxon>
    </lineage>
</organism>
<evidence type="ECO:0000313" key="1">
    <source>
        <dbReference type="EMBL" id="VCW66130.1"/>
    </source>
</evidence>
<keyword evidence="2" id="KW-1185">Reference proteome</keyword>
<accession>A0A9X9PU52</accession>
<sequence>MATLDPMWETPGVSTKRIHFMYLYVRRLPWNMVFWAAKFLNCVRRIPAFCHCGT</sequence>
<name>A0A9X9PU52_GULGU</name>
<proteinExistence type="predicted"/>
<evidence type="ECO:0000313" key="2">
    <source>
        <dbReference type="Proteomes" id="UP000269945"/>
    </source>
</evidence>
<dbReference type="Proteomes" id="UP000269945">
    <property type="component" value="Unassembled WGS sequence"/>
</dbReference>
<dbReference type="AlphaFoldDB" id="A0A9X9PU52"/>
<reference evidence="1 2" key="1">
    <citation type="submission" date="2018-10" db="EMBL/GenBank/DDBJ databases">
        <authorList>
            <person name="Ekblom R."/>
            <person name="Jareborg N."/>
        </authorList>
    </citation>
    <scope>NUCLEOTIDE SEQUENCE [LARGE SCALE GENOMIC DNA]</scope>
    <source>
        <tissue evidence="1">Muscle</tissue>
    </source>
</reference>
<protein>
    <submittedName>
        <fullName evidence="1">Uncharacterized protein</fullName>
    </submittedName>
</protein>
<gene>
    <name evidence="1" type="ORF">BN2614_LOCUS1</name>
</gene>